<dbReference type="EMBL" id="JBBWWQ010000020">
    <property type="protein sequence ID" value="KAK8916673.1"/>
    <property type="molecule type" value="Genomic_DNA"/>
</dbReference>
<gene>
    <name evidence="1" type="ORF">KSP39_PZI022228</name>
</gene>
<keyword evidence="2" id="KW-1185">Reference proteome</keyword>
<protein>
    <submittedName>
        <fullName evidence="1">Uncharacterized protein</fullName>
    </submittedName>
</protein>
<evidence type="ECO:0000313" key="2">
    <source>
        <dbReference type="Proteomes" id="UP001418222"/>
    </source>
</evidence>
<evidence type="ECO:0000313" key="1">
    <source>
        <dbReference type="EMBL" id="KAK8916673.1"/>
    </source>
</evidence>
<sequence length="105" mass="11916">MWFFKLVSAFDSVISVSDTFKFVVCRKAWQEHEYDIAVTALNSVAEGRAQELTGDIVFPVSFNCVTLNPPRAPRHIRLVFPSELSEEFSALKQDFTWTSLSQGEP</sequence>
<dbReference type="AlphaFoldDB" id="A0AAP0AWB0"/>
<accession>A0AAP0AWB0</accession>
<name>A0AAP0AWB0_9ASPA</name>
<comment type="caution">
    <text evidence="1">The sequence shown here is derived from an EMBL/GenBank/DDBJ whole genome shotgun (WGS) entry which is preliminary data.</text>
</comment>
<dbReference type="Proteomes" id="UP001418222">
    <property type="component" value="Unassembled WGS sequence"/>
</dbReference>
<organism evidence="1 2">
    <name type="scientific">Platanthera zijinensis</name>
    <dbReference type="NCBI Taxonomy" id="2320716"/>
    <lineage>
        <taxon>Eukaryota</taxon>
        <taxon>Viridiplantae</taxon>
        <taxon>Streptophyta</taxon>
        <taxon>Embryophyta</taxon>
        <taxon>Tracheophyta</taxon>
        <taxon>Spermatophyta</taxon>
        <taxon>Magnoliopsida</taxon>
        <taxon>Liliopsida</taxon>
        <taxon>Asparagales</taxon>
        <taxon>Orchidaceae</taxon>
        <taxon>Orchidoideae</taxon>
        <taxon>Orchideae</taxon>
        <taxon>Orchidinae</taxon>
        <taxon>Platanthera</taxon>
    </lineage>
</organism>
<reference evidence="1 2" key="1">
    <citation type="journal article" date="2022" name="Nat. Plants">
        <title>Genomes of leafy and leafless Platanthera orchids illuminate the evolution of mycoheterotrophy.</title>
        <authorList>
            <person name="Li M.H."/>
            <person name="Liu K.W."/>
            <person name="Li Z."/>
            <person name="Lu H.C."/>
            <person name="Ye Q.L."/>
            <person name="Zhang D."/>
            <person name="Wang J.Y."/>
            <person name="Li Y.F."/>
            <person name="Zhong Z.M."/>
            <person name="Liu X."/>
            <person name="Yu X."/>
            <person name="Liu D.K."/>
            <person name="Tu X.D."/>
            <person name="Liu B."/>
            <person name="Hao Y."/>
            <person name="Liao X.Y."/>
            <person name="Jiang Y.T."/>
            <person name="Sun W.H."/>
            <person name="Chen J."/>
            <person name="Chen Y.Q."/>
            <person name="Ai Y."/>
            <person name="Zhai J.W."/>
            <person name="Wu S.S."/>
            <person name="Zhou Z."/>
            <person name="Hsiao Y.Y."/>
            <person name="Wu W.L."/>
            <person name="Chen Y.Y."/>
            <person name="Lin Y.F."/>
            <person name="Hsu J.L."/>
            <person name="Li C.Y."/>
            <person name="Wang Z.W."/>
            <person name="Zhao X."/>
            <person name="Zhong W.Y."/>
            <person name="Ma X.K."/>
            <person name="Ma L."/>
            <person name="Huang J."/>
            <person name="Chen G.Z."/>
            <person name="Huang M.Z."/>
            <person name="Huang L."/>
            <person name="Peng D.H."/>
            <person name="Luo Y.B."/>
            <person name="Zou S.Q."/>
            <person name="Chen S.P."/>
            <person name="Lan S."/>
            <person name="Tsai W.C."/>
            <person name="Van de Peer Y."/>
            <person name="Liu Z.J."/>
        </authorList>
    </citation>
    <scope>NUCLEOTIDE SEQUENCE [LARGE SCALE GENOMIC DNA]</scope>
    <source>
        <strain evidence="1">Lor287</strain>
    </source>
</reference>
<proteinExistence type="predicted"/>